<feature type="region of interest" description="Disordered" evidence="1">
    <location>
        <begin position="23"/>
        <end position="53"/>
    </location>
</feature>
<feature type="chain" id="PRO_5035259130" evidence="2">
    <location>
        <begin position="24"/>
        <end position="315"/>
    </location>
</feature>
<keyword evidence="5" id="KW-1185">Reference proteome</keyword>
<feature type="signal peptide" evidence="2">
    <location>
        <begin position="1"/>
        <end position="23"/>
    </location>
</feature>
<dbReference type="PROSITE" id="PS51257">
    <property type="entry name" value="PROKAR_LIPOPROTEIN"/>
    <property type="match status" value="1"/>
</dbReference>
<dbReference type="Proteomes" id="UP000663929">
    <property type="component" value="Chromosome"/>
</dbReference>
<sequence length="315" mass="35105">MIRRWRAVSWVFGPLIAMLMGCAGPDEPTPENRTAPPAPKPAEASSPTADAARPLFPGFSTDDVVRMTLETGDDRIDLRRVGTQWTLPEWGGYPAEQVFAKALAEGPGRTFGSVPVGRYPADAAFFGFGARNAKVSYFKASGELLAEIQVGGKGEDYREAFVRLDDSPDIWRVEVDWIPLTSRPAWASRTLWRMKPRLITRLRWEGTGQPFHAEKSADGSWQLRNPENGTLSEAFYEKVLPSLAFFRSGDVIYDPDHRRMDWDGKLTMWAAGAEFVLLLASTEEGVWGKRPGEPVLFKFNSVILEMPRASVTLNP</sequence>
<proteinExistence type="predicted"/>
<dbReference type="EMBL" id="CP071793">
    <property type="protein sequence ID" value="QTD52988.1"/>
    <property type="molecule type" value="Genomic_DNA"/>
</dbReference>
<gene>
    <name evidence="4" type="ORF">J3U87_11040</name>
</gene>
<protein>
    <submittedName>
        <fullName evidence="4">DUF4340 domain-containing protein</fullName>
    </submittedName>
</protein>
<evidence type="ECO:0000313" key="5">
    <source>
        <dbReference type="Proteomes" id="UP000663929"/>
    </source>
</evidence>
<reference evidence="4" key="1">
    <citation type="submission" date="2021-03" db="EMBL/GenBank/DDBJ databases">
        <title>Acanthopleuribacteraceae sp. M133.</title>
        <authorList>
            <person name="Wang G."/>
        </authorList>
    </citation>
    <scope>NUCLEOTIDE SEQUENCE</scope>
    <source>
        <strain evidence="4">M133</strain>
    </source>
</reference>
<dbReference type="KEGG" id="scor:J3U87_11040"/>
<keyword evidence="2" id="KW-0732">Signal</keyword>
<dbReference type="AlphaFoldDB" id="A0A8A4TV16"/>
<feature type="domain" description="DUF4340" evidence="3">
    <location>
        <begin position="116"/>
        <end position="254"/>
    </location>
</feature>
<evidence type="ECO:0000256" key="1">
    <source>
        <dbReference type="SAM" id="MobiDB-lite"/>
    </source>
</evidence>
<name>A0A8A4TV16_SULCO</name>
<dbReference type="RefSeq" id="WP_237383086.1">
    <property type="nucleotide sequence ID" value="NZ_CP071793.1"/>
</dbReference>
<dbReference type="Pfam" id="PF14238">
    <property type="entry name" value="DUF4340"/>
    <property type="match status" value="1"/>
</dbReference>
<accession>A0A8A4TV16</accession>
<evidence type="ECO:0000313" key="4">
    <source>
        <dbReference type="EMBL" id="QTD52988.1"/>
    </source>
</evidence>
<evidence type="ECO:0000259" key="3">
    <source>
        <dbReference type="Pfam" id="PF14238"/>
    </source>
</evidence>
<dbReference type="InterPro" id="IPR025641">
    <property type="entry name" value="DUF4340"/>
</dbReference>
<evidence type="ECO:0000256" key="2">
    <source>
        <dbReference type="SAM" id="SignalP"/>
    </source>
</evidence>
<organism evidence="4 5">
    <name type="scientific">Sulfidibacter corallicola</name>
    <dbReference type="NCBI Taxonomy" id="2818388"/>
    <lineage>
        <taxon>Bacteria</taxon>
        <taxon>Pseudomonadati</taxon>
        <taxon>Acidobacteriota</taxon>
        <taxon>Holophagae</taxon>
        <taxon>Acanthopleuribacterales</taxon>
        <taxon>Acanthopleuribacteraceae</taxon>
        <taxon>Sulfidibacter</taxon>
    </lineage>
</organism>